<reference evidence="1 2" key="1">
    <citation type="submission" date="2019-05" db="EMBL/GenBank/DDBJ databases">
        <title>Another draft genome of Portunus trituberculatus and its Hox gene families provides insights of decapod evolution.</title>
        <authorList>
            <person name="Jeong J.-H."/>
            <person name="Song I."/>
            <person name="Kim S."/>
            <person name="Choi T."/>
            <person name="Kim D."/>
            <person name="Ryu S."/>
            <person name="Kim W."/>
        </authorList>
    </citation>
    <scope>NUCLEOTIDE SEQUENCE [LARGE SCALE GENOMIC DNA]</scope>
    <source>
        <tissue evidence="1">Muscle</tissue>
    </source>
</reference>
<keyword evidence="2" id="KW-1185">Reference proteome</keyword>
<evidence type="ECO:0000313" key="2">
    <source>
        <dbReference type="Proteomes" id="UP000324222"/>
    </source>
</evidence>
<proteinExistence type="predicted"/>
<sequence>MTDALMSASWRLGAVGAGDRGRRKITGDWEVRGVSSECACELCCGNLVTMCTQ</sequence>
<dbReference type="AlphaFoldDB" id="A0A5B7JQE2"/>
<organism evidence="1 2">
    <name type="scientific">Portunus trituberculatus</name>
    <name type="common">Swimming crab</name>
    <name type="synonym">Neptunus trituberculatus</name>
    <dbReference type="NCBI Taxonomy" id="210409"/>
    <lineage>
        <taxon>Eukaryota</taxon>
        <taxon>Metazoa</taxon>
        <taxon>Ecdysozoa</taxon>
        <taxon>Arthropoda</taxon>
        <taxon>Crustacea</taxon>
        <taxon>Multicrustacea</taxon>
        <taxon>Malacostraca</taxon>
        <taxon>Eumalacostraca</taxon>
        <taxon>Eucarida</taxon>
        <taxon>Decapoda</taxon>
        <taxon>Pleocyemata</taxon>
        <taxon>Brachyura</taxon>
        <taxon>Eubrachyura</taxon>
        <taxon>Portunoidea</taxon>
        <taxon>Portunidae</taxon>
        <taxon>Portuninae</taxon>
        <taxon>Portunus</taxon>
    </lineage>
</organism>
<evidence type="ECO:0000313" key="1">
    <source>
        <dbReference type="EMBL" id="MPC95337.1"/>
    </source>
</evidence>
<dbReference type="EMBL" id="VSRR010101849">
    <property type="protein sequence ID" value="MPC95337.1"/>
    <property type="molecule type" value="Genomic_DNA"/>
</dbReference>
<name>A0A5B7JQE2_PORTR</name>
<comment type="caution">
    <text evidence="1">The sequence shown here is derived from an EMBL/GenBank/DDBJ whole genome shotgun (WGS) entry which is preliminary data.</text>
</comment>
<protein>
    <submittedName>
        <fullName evidence="1">Uncharacterized protein</fullName>
    </submittedName>
</protein>
<gene>
    <name evidence="1" type="ORF">E2C01_090544</name>
</gene>
<dbReference type="Proteomes" id="UP000324222">
    <property type="component" value="Unassembled WGS sequence"/>
</dbReference>
<accession>A0A5B7JQE2</accession>